<feature type="transmembrane region" description="Helical" evidence="2">
    <location>
        <begin position="316"/>
        <end position="341"/>
    </location>
</feature>
<reference evidence="3 4" key="1">
    <citation type="submission" date="2021-02" db="EMBL/GenBank/DDBJ databases">
        <title>Safari Cat Assemblies.</title>
        <authorList>
            <person name="Bredemeyer K.R."/>
            <person name="Murphy W.J."/>
        </authorList>
    </citation>
    <scope>NUCLEOTIDE SEQUENCE [LARGE SCALE GENOMIC DNA]</scope>
</reference>
<reference evidence="3" key="3">
    <citation type="submission" date="2025-09" db="UniProtKB">
        <authorList>
            <consortium name="Ensembl"/>
        </authorList>
    </citation>
    <scope>IDENTIFICATION</scope>
    <source>
        <strain evidence="3">breed Abyssinian</strain>
    </source>
</reference>
<keyword evidence="2" id="KW-1133">Transmembrane helix</keyword>
<evidence type="ECO:0000256" key="1">
    <source>
        <dbReference type="SAM" id="MobiDB-lite"/>
    </source>
</evidence>
<evidence type="ECO:0000313" key="4">
    <source>
        <dbReference type="Proteomes" id="UP000823872"/>
    </source>
</evidence>
<dbReference type="Proteomes" id="UP000823872">
    <property type="component" value="Chromosome B2"/>
</dbReference>
<keyword evidence="2" id="KW-0812">Transmembrane</keyword>
<protein>
    <recommendedName>
        <fullName evidence="5">Sperm acrosome associated 1</fullName>
    </recommendedName>
</protein>
<evidence type="ECO:0008006" key="5">
    <source>
        <dbReference type="Google" id="ProtNLM"/>
    </source>
</evidence>
<dbReference type="InterPro" id="IPR037878">
    <property type="entry name" value="SPACA1"/>
</dbReference>
<proteinExistence type="predicted"/>
<dbReference type="CDD" id="cd13783">
    <property type="entry name" value="SPACA1"/>
    <property type="match status" value="1"/>
</dbReference>
<reference evidence="3" key="2">
    <citation type="submission" date="2025-08" db="UniProtKB">
        <authorList>
            <consortium name="Ensembl"/>
        </authorList>
    </citation>
    <scope>IDENTIFICATION</scope>
    <source>
        <strain evidence="3">breed Abyssinian</strain>
    </source>
</reference>
<feature type="region of interest" description="Disordered" evidence="1">
    <location>
        <begin position="132"/>
        <end position="170"/>
    </location>
</feature>
<evidence type="ECO:0000313" key="3">
    <source>
        <dbReference type="Ensembl" id="ENSFCTP00005021427.1"/>
    </source>
</evidence>
<feature type="compositionally biased region" description="Acidic residues" evidence="1">
    <location>
        <begin position="383"/>
        <end position="394"/>
    </location>
</feature>
<feature type="region of interest" description="Disordered" evidence="1">
    <location>
        <begin position="1"/>
        <end position="33"/>
    </location>
</feature>
<feature type="compositionally biased region" description="Acidic residues" evidence="1">
    <location>
        <begin position="141"/>
        <end position="169"/>
    </location>
</feature>
<name>A0ABI7XFX7_FELCA</name>
<organism evidence="3 4">
    <name type="scientific">Felis catus</name>
    <name type="common">Cat</name>
    <name type="synonym">Felis silvestris catus</name>
    <dbReference type="NCBI Taxonomy" id="9685"/>
    <lineage>
        <taxon>Eukaryota</taxon>
        <taxon>Metazoa</taxon>
        <taxon>Chordata</taxon>
        <taxon>Craniata</taxon>
        <taxon>Vertebrata</taxon>
        <taxon>Euteleostomi</taxon>
        <taxon>Mammalia</taxon>
        <taxon>Eutheria</taxon>
        <taxon>Laurasiatheria</taxon>
        <taxon>Carnivora</taxon>
        <taxon>Feliformia</taxon>
        <taxon>Felidae</taxon>
        <taxon>Felinae</taxon>
        <taxon>Felis</taxon>
    </lineage>
</organism>
<dbReference type="Ensembl" id="ENSFCTT00005032231.1">
    <property type="protein sequence ID" value="ENSFCTP00005021427.1"/>
    <property type="gene ID" value="ENSFCTG00005011479.1"/>
</dbReference>
<feature type="compositionally biased region" description="Low complexity" evidence="1">
    <location>
        <begin position="1"/>
        <end position="15"/>
    </location>
</feature>
<dbReference type="PANTHER" id="PTHR47223:SF1">
    <property type="entry name" value="SPERM ACROSOME MEMBRANE-ASSOCIATED PROTEIN 1"/>
    <property type="match status" value="1"/>
</dbReference>
<evidence type="ECO:0000256" key="2">
    <source>
        <dbReference type="SAM" id="Phobius"/>
    </source>
</evidence>
<keyword evidence="2" id="KW-0472">Membrane</keyword>
<feature type="region of interest" description="Disordered" evidence="1">
    <location>
        <begin position="371"/>
        <end position="394"/>
    </location>
</feature>
<dbReference type="GeneTree" id="ENSGT00390000004211"/>
<keyword evidence="4" id="KW-1185">Reference proteome</keyword>
<gene>
    <name evidence="3" type="primary">SPACA1</name>
</gene>
<sequence length="394" mass="42071">MSAAPATACAPATPESEPRGLSPVGSAGRGATGGPACVPRALGAREAFRLPVTSRDASMVTWRGAELQSLAAPLFDAPLVGSGRLRLRLGRPSGPRTMSPGGAGCSSGLLLTVGWLLLAGLRSACGTNVTAVQDPSLAPEGEGENEGEEEAENEAEAESEAQTLPEEDVSNNTAVKEVEFGMCTVTCGVGIREVILTNGCPGGESKCIVRVEECRGPVDCGWGRPISESLDSVRMACTHISPVNRFKYIWKLLRPEQQPVILANDSAILEVRREVRPLVFECATLDNNEIVASIKFTVYTTSELQMKRSSRPDTDAVLVFVLTIGVIICIFVIFVLIFIIVNWGAVKSFWGEKSSSTEIPSELSLVRYKDSTSLDQSPTEIPGTEDEALSEWNE</sequence>
<accession>A0ABI7XFX7</accession>
<dbReference type="PANTHER" id="PTHR47223">
    <property type="entry name" value="SPERM ACROSOME MEMBRANE-ASSOCIATED PROTEIN 1"/>
    <property type="match status" value="1"/>
</dbReference>